<dbReference type="EMBL" id="JAUYZG010000023">
    <property type="protein sequence ID" value="KAK2871474.1"/>
    <property type="molecule type" value="Genomic_DNA"/>
</dbReference>
<evidence type="ECO:0000256" key="5">
    <source>
        <dbReference type="ARBA" id="ARBA00022475"/>
    </source>
</evidence>
<evidence type="ECO:0000256" key="1">
    <source>
        <dbReference type="ARBA" id="ARBA00004435"/>
    </source>
</evidence>
<keyword evidence="8 11" id="KW-1133">Transmembrane helix</keyword>
<comment type="similarity">
    <text evidence="3">Belongs to the claudin family.</text>
</comment>
<dbReference type="Pfam" id="PF00822">
    <property type="entry name" value="PMP22_Claudin"/>
    <property type="match status" value="2"/>
</dbReference>
<gene>
    <name evidence="12" type="ORF">Q8A67_024001</name>
</gene>
<evidence type="ECO:0000256" key="7">
    <source>
        <dbReference type="ARBA" id="ARBA00022949"/>
    </source>
</evidence>
<feature type="transmembrane region" description="Helical" evidence="11">
    <location>
        <begin position="101"/>
        <end position="125"/>
    </location>
</feature>
<evidence type="ECO:0000256" key="3">
    <source>
        <dbReference type="ARBA" id="ARBA00008295"/>
    </source>
</evidence>
<evidence type="ECO:0000313" key="12">
    <source>
        <dbReference type="EMBL" id="KAK2871474.1"/>
    </source>
</evidence>
<keyword evidence="5" id="KW-1003">Cell membrane</keyword>
<feature type="transmembrane region" description="Helical" evidence="11">
    <location>
        <begin position="145"/>
        <end position="170"/>
    </location>
</feature>
<name>A0AA88P4G2_9TELE</name>
<evidence type="ECO:0000256" key="8">
    <source>
        <dbReference type="ARBA" id="ARBA00022989"/>
    </source>
</evidence>
<evidence type="ECO:0000256" key="9">
    <source>
        <dbReference type="ARBA" id="ARBA00023136"/>
    </source>
</evidence>
<keyword evidence="4" id="KW-0796">Tight junction</keyword>
<evidence type="ECO:0008006" key="14">
    <source>
        <dbReference type="Google" id="ProtNLM"/>
    </source>
</evidence>
<dbReference type="PRINTS" id="PR01077">
    <property type="entry name" value="CLAUDIN"/>
</dbReference>
<feature type="compositionally biased region" description="Basic and acidic residues" evidence="10">
    <location>
        <begin position="473"/>
        <end position="489"/>
    </location>
</feature>
<evidence type="ECO:0000256" key="2">
    <source>
        <dbReference type="ARBA" id="ARBA00004651"/>
    </source>
</evidence>
<comment type="caution">
    <text evidence="12">The sequence shown here is derived from an EMBL/GenBank/DDBJ whole genome shotgun (WGS) entry which is preliminary data.</text>
</comment>
<feature type="compositionally biased region" description="Polar residues" evidence="10">
    <location>
        <begin position="457"/>
        <end position="472"/>
    </location>
</feature>
<feature type="transmembrane region" description="Helical" evidence="11">
    <location>
        <begin position="396"/>
        <end position="422"/>
    </location>
</feature>
<feature type="transmembrane region" description="Helical" evidence="11">
    <location>
        <begin position="349"/>
        <end position="376"/>
    </location>
</feature>
<dbReference type="Proteomes" id="UP001187343">
    <property type="component" value="Unassembled WGS sequence"/>
</dbReference>
<dbReference type="InterPro" id="IPR006187">
    <property type="entry name" value="Claudin"/>
</dbReference>
<feature type="transmembrane region" description="Helical" evidence="11">
    <location>
        <begin position="66"/>
        <end position="89"/>
    </location>
</feature>
<dbReference type="PANTHER" id="PTHR12002">
    <property type="entry name" value="CLAUDIN"/>
    <property type="match status" value="1"/>
</dbReference>
<organism evidence="12 13">
    <name type="scientific">Cirrhinus molitorella</name>
    <name type="common">mud carp</name>
    <dbReference type="NCBI Taxonomy" id="172907"/>
    <lineage>
        <taxon>Eukaryota</taxon>
        <taxon>Metazoa</taxon>
        <taxon>Chordata</taxon>
        <taxon>Craniata</taxon>
        <taxon>Vertebrata</taxon>
        <taxon>Euteleostomi</taxon>
        <taxon>Actinopterygii</taxon>
        <taxon>Neopterygii</taxon>
        <taxon>Teleostei</taxon>
        <taxon>Ostariophysi</taxon>
        <taxon>Cypriniformes</taxon>
        <taxon>Cyprinidae</taxon>
        <taxon>Labeoninae</taxon>
        <taxon>Labeonini</taxon>
        <taxon>Cirrhinus</taxon>
    </lineage>
</organism>
<feature type="transmembrane region" description="Helical" evidence="11">
    <location>
        <begin position="314"/>
        <end position="337"/>
    </location>
</feature>
<dbReference type="Gene3D" id="1.20.140.150">
    <property type="match status" value="2"/>
</dbReference>
<protein>
    <recommendedName>
        <fullName evidence="14">Claudin</fullName>
    </recommendedName>
</protein>
<evidence type="ECO:0000256" key="4">
    <source>
        <dbReference type="ARBA" id="ARBA00022427"/>
    </source>
</evidence>
<dbReference type="GO" id="GO:0005198">
    <property type="term" value="F:structural molecule activity"/>
    <property type="evidence" value="ECO:0007669"/>
    <property type="project" value="InterPro"/>
</dbReference>
<reference evidence="12" key="1">
    <citation type="submission" date="2023-08" db="EMBL/GenBank/DDBJ databases">
        <title>Chromosome-level Genome Assembly of mud carp (Cirrhinus molitorella).</title>
        <authorList>
            <person name="Liu H."/>
        </authorList>
    </citation>
    <scope>NUCLEOTIDE SEQUENCE</scope>
    <source>
        <strain evidence="12">Prfri</strain>
        <tissue evidence="12">Muscle</tissue>
    </source>
</reference>
<evidence type="ECO:0000256" key="10">
    <source>
        <dbReference type="SAM" id="MobiDB-lite"/>
    </source>
</evidence>
<keyword evidence="7" id="KW-0965">Cell junction</keyword>
<dbReference type="InterPro" id="IPR004031">
    <property type="entry name" value="PMP22/EMP/MP20/Claudin"/>
</dbReference>
<feature type="region of interest" description="Disordered" evidence="10">
    <location>
        <begin position="434"/>
        <end position="504"/>
    </location>
</feature>
<keyword evidence="9 11" id="KW-0472">Membrane</keyword>
<dbReference type="AlphaFoldDB" id="A0AA88P4G2"/>
<comment type="subcellular location">
    <subcellularLocation>
        <location evidence="1">Cell junction</location>
        <location evidence="1">Tight junction</location>
    </subcellularLocation>
    <subcellularLocation>
        <location evidence="2">Cell membrane</location>
        <topology evidence="2">Multi-pass membrane protein</topology>
    </subcellularLocation>
</comment>
<dbReference type="GO" id="GO:0005886">
    <property type="term" value="C:plasma membrane"/>
    <property type="evidence" value="ECO:0007669"/>
    <property type="project" value="UniProtKB-SubCell"/>
</dbReference>
<evidence type="ECO:0000256" key="6">
    <source>
        <dbReference type="ARBA" id="ARBA00022692"/>
    </source>
</evidence>
<dbReference type="GO" id="GO:0005923">
    <property type="term" value="C:bicellular tight junction"/>
    <property type="evidence" value="ECO:0007669"/>
    <property type="project" value="UniProtKB-SubCell"/>
</dbReference>
<keyword evidence="13" id="KW-1185">Reference proteome</keyword>
<evidence type="ECO:0000256" key="11">
    <source>
        <dbReference type="SAM" id="Phobius"/>
    </source>
</evidence>
<accession>A0AA88P4G2</accession>
<feature type="region of interest" description="Disordered" evidence="10">
    <location>
        <begin position="175"/>
        <end position="205"/>
    </location>
</feature>
<sequence length="504" mass="54918">MVLAPCGWILELTSTVAPAWRTVNNIPGESTDLVVQQGLWDICRTFTSSREIKCNQEDTQYFSAQIIQIAKGLMVSSLILNLIAIGVASAGVRCWTDKPNWTVAGVGGLLIFISGVLTIIPVAWYTHIMTSIFSASTDVRVGYCLVLGFIGGIMEVLGGLVMSIGLCRCCSGRKSNERPRTFAVKPTRNPSPPHRAPTVPSVSSVSSASSVSSVPYYSKQNTLDSLQKRTTAQSSTMRTPGILIFGMVLAPCGWILDLTSTVAPNWRTVHNLANKASDFVVEQGIWDICLTSTTSRSQQCEQQGTDKIYFDSQIIPIAKGMMVASLIVTLLGLAVAIPGVRCWREKPRWMLASLGGLLIFCSGALAIIPIAWYTHILNSINSTYVLRDPNRADDIRVGYCIILGYIGGIMEVLGGFVMFLGICSCCGGRNRGEKPLTNTRRPATDRPTPLPRVNVPRSFSRNTESSVPYSQKSLDDDLDFPRAKPRDRGSVNTSYTGRPYDADL</sequence>
<keyword evidence="6 11" id="KW-0812">Transmembrane</keyword>
<evidence type="ECO:0000313" key="13">
    <source>
        <dbReference type="Proteomes" id="UP001187343"/>
    </source>
</evidence>
<proteinExistence type="inferred from homology"/>
<feature type="transmembrane region" description="Helical" evidence="11">
    <location>
        <begin position="237"/>
        <end position="256"/>
    </location>
</feature>